<dbReference type="EMBL" id="LGRX02005652">
    <property type="protein sequence ID" value="KAK3278046.1"/>
    <property type="molecule type" value="Genomic_DNA"/>
</dbReference>
<dbReference type="AlphaFoldDB" id="A0AAE0GID9"/>
<protein>
    <submittedName>
        <fullName evidence="2">Uncharacterized protein</fullName>
    </submittedName>
</protein>
<accession>A0AAE0GID9</accession>
<reference evidence="2 3" key="1">
    <citation type="journal article" date="2015" name="Genome Biol. Evol.">
        <title>Comparative Genomics of a Bacterivorous Green Alga Reveals Evolutionary Causalities and Consequences of Phago-Mixotrophic Mode of Nutrition.</title>
        <authorList>
            <person name="Burns J.A."/>
            <person name="Paasch A."/>
            <person name="Narechania A."/>
            <person name="Kim E."/>
        </authorList>
    </citation>
    <scope>NUCLEOTIDE SEQUENCE [LARGE SCALE GENOMIC DNA]</scope>
    <source>
        <strain evidence="2 3">PLY_AMNH</strain>
    </source>
</reference>
<name>A0AAE0GID9_9CHLO</name>
<sequence>TWQKVQPSPSPVNPAKPNPPLDCRTGSPALHQPAAPSLITENKSPKGHKSQRMPGSPPAAGRRPSPDNMPSSPQTPPRSAGGVKGDEVPSVPMSHMSDATQNKPRISTRGSPRPEPHLSGSPSPLVAYVAGENTEYLKLHKGGEGNELRRRDKNNADSLTAKECVLPSEP</sequence>
<evidence type="ECO:0000313" key="3">
    <source>
        <dbReference type="Proteomes" id="UP001190700"/>
    </source>
</evidence>
<keyword evidence="3" id="KW-1185">Reference proteome</keyword>
<feature type="non-terminal residue" evidence="2">
    <location>
        <position position="1"/>
    </location>
</feature>
<feature type="compositionally biased region" description="Polar residues" evidence="1">
    <location>
        <begin position="97"/>
        <end position="110"/>
    </location>
</feature>
<feature type="compositionally biased region" description="Pro residues" evidence="1">
    <location>
        <begin position="8"/>
        <end position="20"/>
    </location>
</feature>
<evidence type="ECO:0000313" key="2">
    <source>
        <dbReference type="EMBL" id="KAK3278046.1"/>
    </source>
</evidence>
<proteinExistence type="predicted"/>
<feature type="region of interest" description="Disordered" evidence="1">
    <location>
        <begin position="1"/>
        <end position="126"/>
    </location>
</feature>
<comment type="caution">
    <text evidence="2">The sequence shown here is derived from an EMBL/GenBank/DDBJ whole genome shotgun (WGS) entry which is preliminary data.</text>
</comment>
<feature type="compositionally biased region" description="Basic and acidic residues" evidence="1">
    <location>
        <begin position="139"/>
        <end position="155"/>
    </location>
</feature>
<evidence type="ECO:0000256" key="1">
    <source>
        <dbReference type="SAM" id="MobiDB-lite"/>
    </source>
</evidence>
<dbReference type="Proteomes" id="UP001190700">
    <property type="component" value="Unassembled WGS sequence"/>
</dbReference>
<gene>
    <name evidence="2" type="ORF">CYMTET_13986</name>
</gene>
<organism evidence="2 3">
    <name type="scientific">Cymbomonas tetramitiformis</name>
    <dbReference type="NCBI Taxonomy" id="36881"/>
    <lineage>
        <taxon>Eukaryota</taxon>
        <taxon>Viridiplantae</taxon>
        <taxon>Chlorophyta</taxon>
        <taxon>Pyramimonadophyceae</taxon>
        <taxon>Pyramimonadales</taxon>
        <taxon>Pyramimonadaceae</taxon>
        <taxon>Cymbomonas</taxon>
    </lineage>
</organism>
<feature type="region of interest" description="Disordered" evidence="1">
    <location>
        <begin position="139"/>
        <end position="170"/>
    </location>
</feature>